<protein>
    <submittedName>
        <fullName evidence="2">Uncharacterized protein</fullName>
    </submittedName>
</protein>
<feature type="compositionally biased region" description="Polar residues" evidence="1">
    <location>
        <begin position="26"/>
        <end position="38"/>
    </location>
</feature>
<dbReference type="OrthoDB" id="199574at2759"/>
<evidence type="ECO:0000313" key="3">
    <source>
        <dbReference type="Proteomes" id="UP000015453"/>
    </source>
</evidence>
<feature type="compositionally biased region" description="Low complexity" evidence="1">
    <location>
        <begin position="73"/>
        <end position="83"/>
    </location>
</feature>
<dbReference type="Proteomes" id="UP000015453">
    <property type="component" value="Unassembled WGS sequence"/>
</dbReference>
<name>S8E014_9LAMI</name>
<reference evidence="2 3" key="1">
    <citation type="journal article" date="2013" name="BMC Genomics">
        <title>The miniature genome of a carnivorous plant Genlisea aurea contains a low number of genes and short non-coding sequences.</title>
        <authorList>
            <person name="Leushkin E.V."/>
            <person name="Sutormin R.A."/>
            <person name="Nabieva E.R."/>
            <person name="Penin A.A."/>
            <person name="Kondrashov A.S."/>
            <person name="Logacheva M.D."/>
        </authorList>
    </citation>
    <scope>NUCLEOTIDE SEQUENCE [LARGE SCALE GENOMIC DNA]</scope>
</reference>
<proteinExistence type="predicted"/>
<dbReference type="AlphaFoldDB" id="S8E014"/>
<feature type="compositionally biased region" description="Basic and acidic residues" evidence="1">
    <location>
        <begin position="1"/>
        <end position="10"/>
    </location>
</feature>
<evidence type="ECO:0000256" key="1">
    <source>
        <dbReference type="SAM" id="MobiDB-lite"/>
    </source>
</evidence>
<gene>
    <name evidence="2" type="ORF">M569_05810</name>
</gene>
<sequence>MDTNQEEKVESTSSIEKPPMNELSGFHTSYTSPGTVPWNSLGEDKSTYGGDNGDLSSSANNQDKQVQDAINQTPATSTSSSGVASVAQGYSGYAAYSNSDPYGYSSADYAAYYGQYQQQAHYQQQPTQYQEQPVQYQQPAQYQQQLSSYQQQTNQSYPQQTVGYQNSGASYQPLSSFQNTGSYGEPANYTSTYYNPGDYQTSGSYTTGPYSTQTTFWHGAPATNYGVNQYPNYTSDSNSAYGSTTVVTAPQYRQHYSQWSGYYSQSSTEVTCAPGTENITVSVSSTPSSIVSAGNTGFTTSKNPTAVYTSSWRPPVSVNGGSISEGNWKYGAPNFQNDPLNTVSSLVQNASEITTQYENSKTQHSISSGHGSTALDAAYYQGTQIHHQNVLSISHPTVQLDAYKASKLQIPTNPRIASNIPATSSRIDKDSTASGTMSKPAYIGVKIDKKAEKTLMQEEDNSMLKSGLWLVAKMTGKWQPVKLS</sequence>
<evidence type="ECO:0000313" key="2">
    <source>
        <dbReference type="EMBL" id="EPS68958.1"/>
    </source>
</evidence>
<organism evidence="2 3">
    <name type="scientific">Genlisea aurea</name>
    <dbReference type="NCBI Taxonomy" id="192259"/>
    <lineage>
        <taxon>Eukaryota</taxon>
        <taxon>Viridiplantae</taxon>
        <taxon>Streptophyta</taxon>
        <taxon>Embryophyta</taxon>
        <taxon>Tracheophyta</taxon>
        <taxon>Spermatophyta</taxon>
        <taxon>Magnoliopsida</taxon>
        <taxon>eudicotyledons</taxon>
        <taxon>Gunneridae</taxon>
        <taxon>Pentapetalae</taxon>
        <taxon>asterids</taxon>
        <taxon>lamiids</taxon>
        <taxon>Lamiales</taxon>
        <taxon>Lentibulariaceae</taxon>
        <taxon>Genlisea</taxon>
    </lineage>
</organism>
<dbReference type="EMBL" id="AUSU01002350">
    <property type="protein sequence ID" value="EPS68958.1"/>
    <property type="molecule type" value="Genomic_DNA"/>
</dbReference>
<comment type="caution">
    <text evidence="2">The sequence shown here is derived from an EMBL/GenBank/DDBJ whole genome shotgun (WGS) entry which is preliminary data.</text>
</comment>
<keyword evidence="3" id="KW-1185">Reference proteome</keyword>
<feature type="region of interest" description="Disordered" evidence="1">
    <location>
        <begin position="1"/>
        <end position="83"/>
    </location>
</feature>
<feature type="compositionally biased region" description="Polar residues" evidence="1">
    <location>
        <begin position="54"/>
        <end position="72"/>
    </location>
</feature>
<accession>S8E014</accession>